<reference evidence="4 5" key="1">
    <citation type="journal article" date="2018" name="Sci. Rep.">
        <title>Raphidocelis subcapitata (=Pseudokirchneriella subcapitata) provides an insight into genome evolution and environmental adaptations in the Sphaeropleales.</title>
        <authorList>
            <person name="Suzuki S."/>
            <person name="Yamaguchi H."/>
            <person name="Nakajima N."/>
            <person name="Kawachi M."/>
        </authorList>
    </citation>
    <scope>NUCLEOTIDE SEQUENCE [LARGE SCALE GENOMIC DNA]</scope>
    <source>
        <strain evidence="4 5">NIES-35</strain>
    </source>
</reference>
<keyword evidence="2" id="KW-0812">Transmembrane</keyword>
<dbReference type="GO" id="GO:0006629">
    <property type="term" value="P:lipid metabolic process"/>
    <property type="evidence" value="ECO:0007669"/>
    <property type="project" value="InterPro"/>
</dbReference>
<dbReference type="InterPro" id="IPR029058">
    <property type="entry name" value="AB_hydrolase_fold"/>
</dbReference>
<evidence type="ECO:0000313" key="4">
    <source>
        <dbReference type="EMBL" id="GBF95558.1"/>
    </source>
</evidence>
<dbReference type="SUPFAM" id="SSF53474">
    <property type="entry name" value="alpha/beta-Hydrolases"/>
    <property type="match status" value="1"/>
</dbReference>
<comment type="caution">
    <text evidence="4">The sequence shown here is derived from an EMBL/GenBank/DDBJ whole genome shotgun (WGS) entry which is preliminary data.</text>
</comment>
<dbReference type="AlphaFoldDB" id="A0A2V0P6S0"/>
<dbReference type="OrthoDB" id="438440at2759"/>
<dbReference type="PANTHER" id="PTHR47523">
    <property type="entry name" value="F21O3.11 PROTEIN"/>
    <property type="match status" value="1"/>
</dbReference>
<keyword evidence="2" id="KW-1133">Transmembrane helix</keyword>
<dbReference type="InParanoid" id="A0A2V0P6S0"/>
<protein>
    <submittedName>
        <fullName evidence="4">Triacylglycerol lipase</fullName>
    </submittedName>
</protein>
<evidence type="ECO:0000259" key="3">
    <source>
        <dbReference type="Pfam" id="PF01764"/>
    </source>
</evidence>
<dbReference type="PANTHER" id="PTHR47523:SF1">
    <property type="entry name" value="F21O3.11 PROTEIN"/>
    <property type="match status" value="1"/>
</dbReference>
<feature type="compositionally biased region" description="Low complexity" evidence="1">
    <location>
        <begin position="625"/>
        <end position="635"/>
    </location>
</feature>
<keyword evidence="2" id="KW-0472">Membrane</keyword>
<name>A0A2V0P6S0_9CHLO</name>
<dbReference type="Pfam" id="PF01764">
    <property type="entry name" value="Lipase_3"/>
    <property type="match status" value="1"/>
</dbReference>
<feature type="compositionally biased region" description="Low complexity" evidence="1">
    <location>
        <begin position="643"/>
        <end position="662"/>
    </location>
</feature>
<evidence type="ECO:0000256" key="2">
    <source>
        <dbReference type="SAM" id="Phobius"/>
    </source>
</evidence>
<feature type="transmembrane region" description="Helical" evidence="2">
    <location>
        <begin position="844"/>
        <end position="863"/>
    </location>
</feature>
<proteinExistence type="predicted"/>
<gene>
    <name evidence="4" type="ORF">Rsub_08539</name>
</gene>
<keyword evidence="5" id="KW-1185">Reference proteome</keyword>
<feature type="domain" description="Fungal lipase-type" evidence="3">
    <location>
        <begin position="77"/>
        <end position="160"/>
    </location>
</feature>
<dbReference type="EMBL" id="BDRX01000066">
    <property type="protein sequence ID" value="GBF95558.1"/>
    <property type="molecule type" value="Genomic_DNA"/>
</dbReference>
<dbReference type="InterPro" id="IPR002921">
    <property type="entry name" value="Fungal_lipase-type"/>
</dbReference>
<organism evidence="4 5">
    <name type="scientific">Raphidocelis subcapitata</name>
    <dbReference type="NCBI Taxonomy" id="307507"/>
    <lineage>
        <taxon>Eukaryota</taxon>
        <taxon>Viridiplantae</taxon>
        <taxon>Chlorophyta</taxon>
        <taxon>core chlorophytes</taxon>
        <taxon>Chlorophyceae</taxon>
        <taxon>CS clade</taxon>
        <taxon>Sphaeropleales</taxon>
        <taxon>Selenastraceae</taxon>
        <taxon>Raphidocelis</taxon>
    </lineage>
</organism>
<sequence length="954" mass="95724">MGTRGGPRLCSPFGDLAELQYATVLSEAVYARGAAAMHDAVRRLSSVLGLMHPLSGVTIHDAAGQRYMVGHTAIAMYVAFQGTKQARDWAANLSFPHVTMGHASGDSAKPPAAHGGFSGRSLAVPLESLYSQAAATGKRLVLCGHSLGGAVALLCTVKLLRVWAARELGGAYARAAAAGEGWGGELSGQQLAAAAAAAAVRNADPGVRCITFAAPAVANEALAAEVVAAGWDRYIANFVQPEDIIVPFVNKLLKAKAGSVALERTLTRLATCHAAAAAAAAAAARGRQAAGRGDSLGGIRAGSLVRALASGGGGSGGGALGGGAGGGWCICGAPPGSAGGFGSALFGGGRLGAALRAYQSRRGRPGSLLALTSLLSRAATAAACAAASLAAAAAAAAQGGTAELHSRLLHDSACRHTAAVVSLAMASAVDLPAAETLGNAPHPPEAARRLRRTSDSMLTYCDAGLHGALMPARQLQAGLATAELVAAAEAGVIGLCEGELAELDPEARARVGGEGWLTTAPAARRGAADALAAKAAAAEGWGRGGGPPCGAARGAPGAAAWDVGRRGESELEHERRVDGARRRQLLGMRRTNSAFECAMDAKRAGVWGLGIGAGSGGGGVVGRLSSGGDSDASSAIGVAPDTGMASSASEASSIGSFSGASSGDEDDRSPRRRRVAWREPEPAAAAAAAAAAVAAPRGQRLAAAAAAAAPAVVAACAPWRGVAGLESLRLRASMSFTRLSSPYAPHLHAWQQQQAALVHARAAALLQRRGPTLRDRFLWNACRAAGLAAPKLLTAAAAAALPLAASLSSLLPRALVSALAPPIAAAAPLAGAVLPLLLALPPAAVVFEVVCALIVVFVVPRTYTIGTQWVLTKHGLEPALRRLEEYPRDWASLRPIGGLFPGHRMVAYRDRLGKLLPGERLRACPSYRAMDERASAAAAAAAAAAAEAADAADA</sequence>
<evidence type="ECO:0000256" key="1">
    <source>
        <dbReference type="SAM" id="MobiDB-lite"/>
    </source>
</evidence>
<dbReference type="Proteomes" id="UP000247498">
    <property type="component" value="Unassembled WGS sequence"/>
</dbReference>
<accession>A0A2V0P6S0</accession>
<evidence type="ECO:0000313" key="5">
    <source>
        <dbReference type="Proteomes" id="UP000247498"/>
    </source>
</evidence>
<feature type="region of interest" description="Disordered" evidence="1">
    <location>
        <begin position="625"/>
        <end position="680"/>
    </location>
</feature>
<dbReference type="Gene3D" id="3.40.50.1820">
    <property type="entry name" value="alpha/beta hydrolase"/>
    <property type="match status" value="1"/>
</dbReference>